<keyword evidence="8" id="KW-0449">Lipoprotein</keyword>
<dbReference type="GO" id="GO:0004190">
    <property type="term" value="F:aspartic-type endopeptidase activity"/>
    <property type="evidence" value="ECO:0007669"/>
    <property type="project" value="UniProtKB-EC"/>
</dbReference>
<keyword evidence="1" id="KW-1003">Cell membrane</keyword>
<keyword evidence="2" id="KW-0645">Protease</keyword>
<reference evidence="8" key="1">
    <citation type="submission" date="2019-03" db="EMBL/GenBank/DDBJ databases">
        <authorList>
            <person name="Hao L."/>
        </authorList>
    </citation>
    <scope>NUCLEOTIDE SEQUENCE</scope>
</reference>
<protein>
    <submittedName>
        <fullName evidence="8">Lipoprotein signal peptidase</fullName>
        <ecNumber evidence="8">3.4.23.36</ecNumber>
    </submittedName>
</protein>
<name>A0A485M596_9ZZZZ</name>
<evidence type="ECO:0000256" key="5">
    <source>
        <dbReference type="ARBA" id="ARBA00022989"/>
    </source>
</evidence>
<dbReference type="Pfam" id="PF01252">
    <property type="entry name" value="Peptidase_A8"/>
    <property type="match status" value="1"/>
</dbReference>
<dbReference type="PANTHER" id="PTHR33695">
    <property type="entry name" value="LIPOPROTEIN SIGNAL PEPTIDASE"/>
    <property type="match status" value="1"/>
</dbReference>
<gene>
    <name evidence="8" type="primary">lspA</name>
    <name evidence="8" type="ORF">SCFA_710007</name>
</gene>
<evidence type="ECO:0000256" key="3">
    <source>
        <dbReference type="ARBA" id="ARBA00022692"/>
    </source>
</evidence>
<feature type="transmembrane region" description="Helical" evidence="7">
    <location>
        <begin position="98"/>
        <end position="116"/>
    </location>
</feature>
<dbReference type="InterPro" id="IPR001872">
    <property type="entry name" value="Peptidase_A8"/>
</dbReference>
<keyword evidence="3 7" id="KW-0812">Transmembrane</keyword>
<dbReference type="AlphaFoldDB" id="A0A485M596"/>
<feature type="transmembrane region" description="Helical" evidence="7">
    <location>
        <begin position="165"/>
        <end position="185"/>
    </location>
</feature>
<dbReference type="EMBL" id="CAADRM010000138">
    <property type="protein sequence ID" value="VFU17820.1"/>
    <property type="molecule type" value="Genomic_DNA"/>
</dbReference>
<dbReference type="NCBIfam" id="TIGR00077">
    <property type="entry name" value="lspA"/>
    <property type="match status" value="1"/>
</dbReference>
<sequence length="191" mass="21330">MAKKNGNDQTFDDEIVEISREPVDQGRGGRLRSILVWGAFLVLPLYIADQLTKWLVCRNVEIGTGFVVIPGFFDLIHVRNTGAAFGILRGIPEPVRTYFFLGITVVALAAVFFIFCKTGDRPWYFKAILSLVVAGALGNITDRFILGEVVDFLSFYIGWFRWPTFNLADTYISIGMAGLLITVLASPRDQE</sequence>
<proteinExistence type="inferred from homology"/>
<dbReference type="PANTHER" id="PTHR33695:SF1">
    <property type="entry name" value="LIPOPROTEIN SIGNAL PEPTIDASE"/>
    <property type="match status" value="1"/>
</dbReference>
<evidence type="ECO:0000256" key="7">
    <source>
        <dbReference type="SAM" id="Phobius"/>
    </source>
</evidence>
<evidence type="ECO:0000256" key="4">
    <source>
        <dbReference type="ARBA" id="ARBA00022801"/>
    </source>
</evidence>
<feature type="transmembrane region" description="Helical" evidence="7">
    <location>
        <begin position="60"/>
        <end position="78"/>
    </location>
</feature>
<evidence type="ECO:0000313" key="8">
    <source>
        <dbReference type="EMBL" id="VFU17820.1"/>
    </source>
</evidence>
<feature type="transmembrane region" description="Helical" evidence="7">
    <location>
        <begin position="123"/>
        <end position="145"/>
    </location>
</feature>
<keyword evidence="4 8" id="KW-0378">Hydrolase</keyword>
<organism evidence="8">
    <name type="scientific">anaerobic digester metagenome</name>
    <dbReference type="NCBI Taxonomy" id="1263854"/>
    <lineage>
        <taxon>unclassified sequences</taxon>
        <taxon>metagenomes</taxon>
        <taxon>ecological metagenomes</taxon>
    </lineage>
</organism>
<accession>A0A485M596</accession>
<dbReference type="PRINTS" id="PR00781">
    <property type="entry name" value="LIPOSIGPTASE"/>
</dbReference>
<dbReference type="GO" id="GO:0006508">
    <property type="term" value="P:proteolysis"/>
    <property type="evidence" value="ECO:0007669"/>
    <property type="project" value="UniProtKB-KW"/>
</dbReference>
<keyword evidence="5 7" id="KW-1133">Transmembrane helix</keyword>
<dbReference type="GO" id="GO:0016020">
    <property type="term" value="C:membrane"/>
    <property type="evidence" value="ECO:0007669"/>
    <property type="project" value="InterPro"/>
</dbReference>
<evidence type="ECO:0000256" key="1">
    <source>
        <dbReference type="ARBA" id="ARBA00022475"/>
    </source>
</evidence>
<dbReference type="HAMAP" id="MF_00161">
    <property type="entry name" value="LspA"/>
    <property type="match status" value="1"/>
</dbReference>
<evidence type="ECO:0000256" key="6">
    <source>
        <dbReference type="ARBA" id="ARBA00023136"/>
    </source>
</evidence>
<dbReference type="PROSITE" id="PS00855">
    <property type="entry name" value="SPASE_II"/>
    <property type="match status" value="1"/>
</dbReference>
<dbReference type="EC" id="3.4.23.36" evidence="8"/>
<evidence type="ECO:0000256" key="2">
    <source>
        <dbReference type="ARBA" id="ARBA00022670"/>
    </source>
</evidence>
<keyword evidence="6 7" id="KW-0472">Membrane</keyword>